<dbReference type="PROSITE" id="PS50113">
    <property type="entry name" value="PAC"/>
    <property type="match status" value="1"/>
</dbReference>
<protein>
    <recommendedName>
        <fullName evidence="3">histidine kinase</fullName>
        <ecNumber evidence="3">2.7.13.3</ecNumber>
    </recommendedName>
</protein>
<proteinExistence type="predicted"/>
<dbReference type="CDD" id="cd00082">
    <property type="entry name" value="HisKA"/>
    <property type="match status" value="1"/>
</dbReference>
<dbReference type="PRINTS" id="PR00344">
    <property type="entry name" value="BCTRLSENSOR"/>
</dbReference>
<dbReference type="InterPro" id="IPR005467">
    <property type="entry name" value="His_kinase_dom"/>
</dbReference>
<evidence type="ECO:0000256" key="9">
    <source>
        <dbReference type="ARBA" id="ARBA00022777"/>
    </source>
</evidence>
<dbReference type="SUPFAM" id="SSF47384">
    <property type="entry name" value="Homodimeric domain of signal transducing histidine kinase"/>
    <property type="match status" value="1"/>
</dbReference>
<dbReference type="Pfam" id="PF08447">
    <property type="entry name" value="PAS_3"/>
    <property type="match status" value="1"/>
</dbReference>
<keyword evidence="12" id="KW-0902">Two-component regulatory system</keyword>
<accession>A0A0C1QVJ8</accession>
<dbReference type="EMBL" id="JHEG02000058">
    <property type="protein sequence ID" value="KIE09514.1"/>
    <property type="molecule type" value="Genomic_DNA"/>
</dbReference>
<keyword evidence="11" id="KW-1133">Transmembrane helix</keyword>
<comment type="catalytic activity">
    <reaction evidence="1">
        <text>ATP + protein L-histidine = ADP + protein N-phospho-L-histidine.</text>
        <dbReference type="EC" id="2.7.13.3"/>
    </reaction>
</comment>
<dbReference type="InterPro" id="IPR000700">
    <property type="entry name" value="PAS-assoc_C"/>
</dbReference>
<dbReference type="Pfam" id="PF02518">
    <property type="entry name" value="HATPase_c"/>
    <property type="match status" value="1"/>
</dbReference>
<dbReference type="PANTHER" id="PTHR43547">
    <property type="entry name" value="TWO-COMPONENT HISTIDINE KINASE"/>
    <property type="match status" value="1"/>
</dbReference>
<dbReference type="STRING" id="1479485.DA73_0231155"/>
<dbReference type="InterPro" id="IPR003661">
    <property type="entry name" value="HisK_dim/P_dom"/>
</dbReference>
<dbReference type="CDD" id="cd00130">
    <property type="entry name" value="PAS"/>
    <property type="match status" value="1"/>
</dbReference>
<evidence type="ECO:0000256" key="4">
    <source>
        <dbReference type="ARBA" id="ARBA00022475"/>
    </source>
</evidence>
<dbReference type="PROSITE" id="PS50109">
    <property type="entry name" value="HIS_KIN"/>
    <property type="match status" value="1"/>
</dbReference>
<keyword evidence="10" id="KW-0067">ATP-binding</keyword>
<evidence type="ECO:0000256" key="5">
    <source>
        <dbReference type="ARBA" id="ARBA00022553"/>
    </source>
</evidence>
<feature type="domain" description="PAC" evidence="18">
    <location>
        <begin position="15"/>
        <end position="67"/>
    </location>
</feature>
<dbReference type="GO" id="GO:0005886">
    <property type="term" value="C:plasma membrane"/>
    <property type="evidence" value="ECO:0007669"/>
    <property type="project" value="UniProtKB-SubCell"/>
</dbReference>
<dbReference type="SMART" id="SM00448">
    <property type="entry name" value="REC"/>
    <property type="match status" value="1"/>
</dbReference>
<evidence type="ECO:0000259" key="17">
    <source>
        <dbReference type="PROSITE" id="PS50110"/>
    </source>
</evidence>
<dbReference type="PANTHER" id="PTHR43547:SF2">
    <property type="entry name" value="HYBRID SIGNAL TRANSDUCTION HISTIDINE KINASE C"/>
    <property type="match status" value="1"/>
</dbReference>
<sequence>MNTAVERSLANREDYDVETRIIRKDGAVRWIRSIGRAYHDGQGRPVRMAGVAFDITDRKLAEQQKERLLERERAAREEAERANRIKDEFLAVLSHELRSPLNPILGWTKLLRSRKLDEQASERALETIERNAKLQTQLIEDLLDVSRILRGKLVLNASPVNLITVIQGALETVRLAAQAKHIEIQTILDSELGRVIGDGNRLQQVVWNLLSNAIKFTPPGGTVEVRLEQVDNYAQIQVKDNGKGISPQFLPHVFEYFLQEDSQTTRKFGGLGLGLAIVRHLTELQGGTVFAESPGENLGATFTVRLPLLEDTQELYDSCKDALLHVSTTHQLPLSGLQILVVDDEADMRELVVAILTQSGAEVKVVASAVEALLALDDFKADILVSDIGMPQIDGYMLMRQVRNRSPEQGGQIPAIALTAYAGEINQQQALAAGFQQHISKPVDPEELVQAIALLVGKV</sequence>
<reference evidence="19" key="1">
    <citation type="journal article" date="2015" name="Genome Announc.">
        <title>Draft Genome Sequence of Tolypothrix boutellei Strain VB521301.</title>
        <authorList>
            <person name="Chandrababunaidu M.M."/>
            <person name="Singh D."/>
            <person name="Sen D."/>
            <person name="Bhan S."/>
            <person name="Das S."/>
            <person name="Gupta A."/>
            <person name="Adhikary S.P."/>
            <person name="Tripathy S."/>
        </authorList>
    </citation>
    <scope>NUCLEOTIDE SEQUENCE</scope>
    <source>
        <strain evidence="19">VB521301</strain>
    </source>
</reference>
<dbReference type="Gene3D" id="3.30.565.10">
    <property type="entry name" value="Histidine kinase-like ATPase, C-terminal domain"/>
    <property type="match status" value="1"/>
</dbReference>
<evidence type="ECO:0000256" key="10">
    <source>
        <dbReference type="ARBA" id="ARBA00022840"/>
    </source>
</evidence>
<dbReference type="InterPro" id="IPR003594">
    <property type="entry name" value="HATPase_dom"/>
</dbReference>
<evidence type="ECO:0000256" key="2">
    <source>
        <dbReference type="ARBA" id="ARBA00004236"/>
    </source>
</evidence>
<evidence type="ECO:0000313" key="19">
    <source>
        <dbReference type="EMBL" id="KIE09514.1"/>
    </source>
</evidence>
<evidence type="ECO:0000256" key="6">
    <source>
        <dbReference type="ARBA" id="ARBA00022679"/>
    </source>
</evidence>
<dbReference type="SUPFAM" id="SSF52172">
    <property type="entry name" value="CheY-like"/>
    <property type="match status" value="1"/>
</dbReference>
<keyword evidence="5 14" id="KW-0597">Phosphoprotein</keyword>
<evidence type="ECO:0000256" key="14">
    <source>
        <dbReference type="PROSITE-ProRule" id="PRU00169"/>
    </source>
</evidence>
<keyword evidence="13" id="KW-0472">Membrane</keyword>
<evidence type="ECO:0000259" key="16">
    <source>
        <dbReference type="PROSITE" id="PS50109"/>
    </source>
</evidence>
<dbReference type="InterPro" id="IPR011006">
    <property type="entry name" value="CheY-like_superfamily"/>
</dbReference>
<feature type="domain" description="Histidine kinase" evidence="16">
    <location>
        <begin position="92"/>
        <end position="310"/>
    </location>
</feature>
<dbReference type="InterPro" id="IPR036097">
    <property type="entry name" value="HisK_dim/P_sf"/>
</dbReference>
<keyword evidence="7" id="KW-0812">Transmembrane</keyword>
<dbReference type="InterPro" id="IPR000014">
    <property type="entry name" value="PAS"/>
</dbReference>
<keyword evidence="9" id="KW-0418">Kinase</keyword>
<evidence type="ECO:0000256" key="1">
    <source>
        <dbReference type="ARBA" id="ARBA00000085"/>
    </source>
</evidence>
<evidence type="ECO:0000256" key="13">
    <source>
        <dbReference type="ARBA" id="ARBA00023136"/>
    </source>
</evidence>
<dbReference type="Pfam" id="PF00512">
    <property type="entry name" value="HisKA"/>
    <property type="match status" value="1"/>
</dbReference>
<keyword evidence="8" id="KW-0547">Nucleotide-binding</keyword>
<evidence type="ECO:0000256" key="11">
    <source>
        <dbReference type="ARBA" id="ARBA00022989"/>
    </source>
</evidence>
<comment type="caution">
    <text evidence="19">The sequence shown here is derived from an EMBL/GenBank/DDBJ whole genome shotgun (WGS) entry which is preliminary data.</text>
</comment>
<evidence type="ECO:0000256" key="7">
    <source>
        <dbReference type="ARBA" id="ARBA00022692"/>
    </source>
</evidence>
<name>A0A0C1QVJ8_9CYAN</name>
<evidence type="ECO:0000259" key="18">
    <source>
        <dbReference type="PROSITE" id="PS50113"/>
    </source>
</evidence>
<evidence type="ECO:0000256" key="8">
    <source>
        <dbReference type="ARBA" id="ARBA00022741"/>
    </source>
</evidence>
<feature type="modified residue" description="4-aspartylphosphate" evidence="14">
    <location>
        <position position="387"/>
    </location>
</feature>
<dbReference type="FunFam" id="1.10.287.130:FF:000004">
    <property type="entry name" value="Ethylene receptor 1"/>
    <property type="match status" value="1"/>
</dbReference>
<dbReference type="AlphaFoldDB" id="A0A0C1QVJ8"/>
<dbReference type="SMART" id="SM00388">
    <property type="entry name" value="HisKA"/>
    <property type="match status" value="1"/>
</dbReference>
<dbReference type="SUPFAM" id="SSF55785">
    <property type="entry name" value="PYP-like sensor domain (PAS domain)"/>
    <property type="match status" value="1"/>
</dbReference>
<dbReference type="GO" id="GO:0005524">
    <property type="term" value="F:ATP binding"/>
    <property type="evidence" value="ECO:0007669"/>
    <property type="project" value="UniProtKB-KW"/>
</dbReference>
<dbReference type="InterPro" id="IPR001610">
    <property type="entry name" value="PAC"/>
</dbReference>
<keyword evidence="15" id="KW-0175">Coiled coil</keyword>
<dbReference type="GO" id="GO:0000155">
    <property type="term" value="F:phosphorelay sensor kinase activity"/>
    <property type="evidence" value="ECO:0007669"/>
    <property type="project" value="InterPro"/>
</dbReference>
<dbReference type="InterPro" id="IPR013655">
    <property type="entry name" value="PAS_fold_3"/>
</dbReference>
<dbReference type="InterPro" id="IPR036890">
    <property type="entry name" value="HATPase_C_sf"/>
</dbReference>
<evidence type="ECO:0000256" key="15">
    <source>
        <dbReference type="SAM" id="Coils"/>
    </source>
</evidence>
<dbReference type="Gene3D" id="3.40.50.2300">
    <property type="match status" value="1"/>
</dbReference>
<dbReference type="SMART" id="SM00086">
    <property type="entry name" value="PAC"/>
    <property type="match status" value="1"/>
</dbReference>
<keyword evidence="6" id="KW-0808">Transferase</keyword>
<dbReference type="Gene3D" id="1.10.287.130">
    <property type="match status" value="1"/>
</dbReference>
<dbReference type="SMART" id="SM00387">
    <property type="entry name" value="HATPase_c"/>
    <property type="match status" value="1"/>
</dbReference>
<evidence type="ECO:0000256" key="12">
    <source>
        <dbReference type="ARBA" id="ARBA00023012"/>
    </source>
</evidence>
<dbReference type="InterPro" id="IPR004358">
    <property type="entry name" value="Sig_transdc_His_kin-like_C"/>
</dbReference>
<feature type="domain" description="Response regulatory" evidence="17">
    <location>
        <begin position="338"/>
        <end position="456"/>
    </location>
</feature>
<dbReference type="CDD" id="cd17580">
    <property type="entry name" value="REC_2_DhkD-like"/>
    <property type="match status" value="1"/>
</dbReference>
<keyword evidence="4" id="KW-1003">Cell membrane</keyword>
<dbReference type="NCBIfam" id="TIGR00229">
    <property type="entry name" value="sensory_box"/>
    <property type="match status" value="1"/>
</dbReference>
<dbReference type="InterPro" id="IPR001789">
    <property type="entry name" value="Sig_transdc_resp-reg_receiver"/>
</dbReference>
<feature type="coiled-coil region" evidence="15">
    <location>
        <begin position="58"/>
        <end position="85"/>
    </location>
</feature>
<dbReference type="EC" id="2.7.13.3" evidence="3"/>
<dbReference type="FunFam" id="3.30.565.10:FF:000023">
    <property type="entry name" value="PAS domain-containing sensor histidine kinase"/>
    <property type="match status" value="1"/>
</dbReference>
<comment type="subcellular location">
    <subcellularLocation>
        <location evidence="2">Cell membrane</location>
    </subcellularLocation>
</comment>
<dbReference type="Pfam" id="PF00072">
    <property type="entry name" value="Response_reg"/>
    <property type="match status" value="1"/>
</dbReference>
<evidence type="ECO:0000256" key="3">
    <source>
        <dbReference type="ARBA" id="ARBA00012438"/>
    </source>
</evidence>
<organism evidence="19">
    <name type="scientific">Tolypothrix bouteillei VB521301</name>
    <dbReference type="NCBI Taxonomy" id="1479485"/>
    <lineage>
        <taxon>Bacteria</taxon>
        <taxon>Bacillati</taxon>
        <taxon>Cyanobacteriota</taxon>
        <taxon>Cyanophyceae</taxon>
        <taxon>Nostocales</taxon>
        <taxon>Tolypothrichaceae</taxon>
        <taxon>Tolypothrix</taxon>
    </lineage>
</organism>
<dbReference type="SUPFAM" id="SSF55874">
    <property type="entry name" value="ATPase domain of HSP90 chaperone/DNA topoisomerase II/histidine kinase"/>
    <property type="match status" value="1"/>
</dbReference>
<dbReference type="PROSITE" id="PS50110">
    <property type="entry name" value="RESPONSE_REGULATORY"/>
    <property type="match status" value="1"/>
</dbReference>
<dbReference type="Gene3D" id="2.10.70.100">
    <property type="match status" value="1"/>
</dbReference>
<dbReference type="InterPro" id="IPR035965">
    <property type="entry name" value="PAS-like_dom_sf"/>
</dbReference>
<gene>
    <name evidence="19" type="ORF">DA73_0231155</name>
</gene>